<protein>
    <submittedName>
        <fullName evidence="1">Uncharacterized protein</fullName>
    </submittedName>
</protein>
<comment type="caution">
    <text evidence="1">The sequence shown here is derived from an EMBL/GenBank/DDBJ whole genome shotgun (WGS) entry which is preliminary data.</text>
</comment>
<name>A0ABU0H8Y3_9HYPH</name>
<accession>A0ABU0H8Y3</accession>
<evidence type="ECO:0000313" key="1">
    <source>
        <dbReference type="EMBL" id="MDQ0438787.1"/>
    </source>
</evidence>
<dbReference type="Proteomes" id="UP001241603">
    <property type="component" value="Unassembled WGS sequence"/>
</dbReference>
<reference evidence="1 2" key="1">
    <citation type="submission" date="2023-07" db="EMBL/GenBank/DDBJ databases">
        <title>Genomic Encyclopedia of Type Strains, Phase IV (KMG-IV): sequencing the most valuable type-strain genomes for metagenomic binning, comparative biology and taxonomic classification.</title>
        <authorList>
            <person name="Goeker M."/>
        </authorList>
    </citation>
    <scope>NUCLEOTIDE SEQUENCE [LARGE SCALE GENOMIC DNA]</scope>
    <source>
        <strain evidence="1 2">B6-8</strain>
    </source>
</reference>
<evidence type="ECO:0000313" key="2">
    <source>
        <dbReference type="Proteomes" id="UP001241603"/>
    </source>
</evidence>
<sequence length="91" mass="9857">MIVNSERRRVWSPGAAQNSNDCERFEGGAPRRHRQGVVDVRDDTGFVGRIVSAETGRSLAFLVTDAGLRQVGPIYAGRIAARAALFEGRAS</sequence>
<keyword evidence="2" id="KW-1185">Reference proteome</keyword>
<proteinExistence type="predicted"/>
<organism evidence="1 2">
    <name type="scientific">Kaistia dalseonensis</name>
    <dbReference type="NCBI Taxonomy" id="410840"/>
    <lineage>
        <taxon>Bacteria</taxon>
        <taxon>Pseudomonadati</taxon>
        <taxon>Pseudomonadota</taxon>
        <taxon>Alphaproteobacteria</taxon>
        <taxon>Hyphomicrobiales</taxon>
        <taxon>Kaistiaceae</taxon>
        <taxon>Kaistia</taxon>
    </lineage>
</organism>
<gene>
    <name evidence="1" type="ORF">QO014_003182</name>
</gene>
<dbReference type="EMBL" id="JAUSVO010000004">
    <property type="protein sequence ID" value="MDQ0438787.1"/>
    <property type="molecule type" value="Genomic_DNA"/>
</dbReference>
<dbReference type="RefSeq" id="WP_266349676.1">
    <property type="nucleotide sequence ID" value="NZ_JAPKNG010000004.1"/>
</dbReference>